<feature type="region of interest" description="Disordered" evidence="1">
    <location>
        <begin position="121"/>
        <end position="180"/>
    </location>
</feature>
<dbReference type="PANTHER" id="PTHR45662">
    <property type="entry name" value="PHOSPHATIDYLINOSITIDE PHOSPHATASE SAC1"/>
    <property type="match status" value="1"/>
</dbReference>
<dbReference type="InterPro" id="IPR002013">
    <property type="entry name" value="SAC_dom"/>
</dbReference>
<evidence type="ECO:0000256" key="1">
    <source>
        <dbReference type="SAM" id="MobiDB-lite"/>
    </source>
</evidence>
<feature type="region of interest" description="Disordered" evidence="1">
    <location>
        <begin position="1029"/>
        <end position="1055"/>
    </location>
</feature>
<feature type="region of interest" description="Disordered" evidence="1">
    <location>
        <begin position="207"/>
        <end position="280"/>
    </location>
</feature>
<dbReference type="InterPro" id="IPR022158">
    <property type="entry name" value="Inositol_phosphatase"/>
</dbReference>
<feature type="compositionally biased region" description="Acidic residues" evidence="1">
    <location>
        <begin position="131"/>
        <end position="147"/>
    </location>
</feature>
<protein>
    <submittedName>
        <fullName evidence="5">Phosphatidylinositide phosphatase SAC2</fullName>
    </submittedName>
</protein>
<feature type="compositionally biased region" description="Low complexity" evidence="1">
    <location>
        <begin position="388"/>
        <end position="399"/>
    </location>
</feature>
<proteinExistence type="predicted"/>
<feature type="compositionally biased region" description="Basic and acidic residues" evidence="1">
    <location>
        <begin position="1032"/>
        <end position="1052"/>
    </location>
</feature>
<dbReference type="EMBL" id="VCHE01000016">
    <property type="protein sequence ID" value="KAB2577551.1"/>
    <property type="molecule type" value="Genomic_DNA"/>
</dbReference>
<feature type="signal peptide" evidence="2">
    <location>
        <begin position="1"/>
        <end position="16"/>
    </location>
</feature>
<feature type="compositionally biased region" description="Polar residues" evidence="1">
    <location>
        <begin position="265"/>
        <end position="280"/>
    </location>
</feature>
<feature type="domain" description="HSac2" evidence="4">
    <location>
        <begin position="755"/>
        <end position="910"/>
    </location>
</feature>
<feature type="compositionally biased region" description="Polar residues" evidence="1">
    <location>
        <begin position="412"/>
        <end position="423"/>
    </location>
</feature>
<evidence type="ECO:0000313" key="6">
    <source>
        <dbReference type="Proteomes" id="UP000325902"/>
    </source>
</evidence>
<feature type="domain" description="SAC" evidence="3">
    <location>
        <begin position="290"/>
        <end position="685"/>
    </location>
</feature>
<comment type="caution">
    <text evidence="5">The sequence shown here is derived from an EMBL/GenBank/DDBJ whole genome shotgun (WGS) entry which is preliminary data.</text>
</comment>
<keyword evidence="6" id="KW-1185">Reference proteome</keyword>
<accession>A0A5N5DJQ1</accession>
<evidence type="ECO:0000313" key="5">
    <source>
        <dbReference type="EMBL" id="KAB2577551.1"/>
    </source>
</evidence>
<dbReference type="Proteomes" id="UP000325902">
    <property type="component" value="Unassembled WGS sequence"/>
</dbReference>
<dbReference type="AlphaFoldDB" id="A0A5N5DJQ1"/>
<feature type="region of interest" description="Disordered" evidence="1">
    <location>
        <begin position="388"/>
        <end position="423"/>
    </location>
</feature>
<name>A0A5N5DJQ1_9PEZI</name>
<dbReference type="PROSITE" id="PS50275">
    <property type="entry name" value="SAC"/>
    <property type="match status" value="1"/>
</dbReference>
<dbReference type="OrthoDB" id="405996at2759"/>
<evidence type="ECO:0000259" key="3">
    <source>
        <dbReference type="PROSITE" id="PS50275"/>
    </source>
</evidence>
<evidence type="ECO:0000259" key="4">
    <source>
        <dbReference type="PROSITE" id="PS51791"/>
    </source>
</evidence>
<dbReference type="InterPro" id="IPR034753">
    <property type="entry name" value="hSac2"/>
</dbReference>
<dbReference type="PROSITE" id="PS51791">
    <property type="entry name" value="HSAC2"/>
    <property type="match status" value="1"/>
</dbReference>
<dbReference type="Pfam" id="PF02383">
    <property type="entry name" value="Syja_N"/>
    <property type="match status" value="1"/>
</dbReference>
<feature type="compositionally biased region" description="Low complexity" evidence="1">
    <location>
        <begin position="235"/>
        <end position="260"/>
    </location>
</feature>
<keyword evidence="2" id="KW-0732">Signal</keyword>
<dbReference type="Pfam" id="PF12456">
    <property type="entry name" value="hSac2"/>
    <property type="match status" value="1"/>
</dbReference>
<organism evidence="5 6">
    <name type="scientific">Lasiodiplodia theobromae</name>
    <dbReference type="NCBI Taxonomy" id="45133"/>
    <lineage>
        <taxon>Eukaryota</taxon>
        <taxon>Fungi</taxon>
        <taxon>Dikarya</taxon>
        <taxon>Ascomycota</taxon>
        <taxon>Pezizomycotina</taxon>
        <taxon>Dothideomycetes</taxon>
        <taxon>Dothideomycetes incertae sedis</taxon>
        <taxon>Botryosphaeriales</taxon>
        <taxon>Botryosphaeriaceae</taxon>
        <taxon>Lasiodiplodia</taxon>
    </lineage>
</organism>
<reference evidence="5 6" key="1">
    <citation type="journal article" date="2019" name="Sci. Rep.">
        <title>A multi-omics analysis of the grapevine pathogen Lasiodiplodia theobromae reveals that temperature affects the expression of virulence- and pathogenicity-related genes.</title>
        <authorList>
            <person name="Felix C."/>
            <person name="Meneses R."/>
            <person name="Goncalves M.F.M."/>
            <person name="Tilleman L."/>
            <person name="Duarte A.S."/>
            <person name="Jorrin-Novo J.V."/>
            <person name="Van de Peer Y."/>
            <person name="Deforce D."/>
            <person name="Van Nieuwerburgh F."/>
            <person name="Esteves A.C."/>
            <person name="Alves A."/>
        </authorList>
    </citation>
    <scope>NUCLEOTIDE SEQUENCE [LARGE SCALE GENOMIC DNA]</scope>
    <source>
        <strain evidence="5 6">LA-SOL3</strain>
    </source>
</reference>
<feature type="chain" id="PRO_5025024874" evidence="2">
    <location>
        <begin position="17"/>
        <end position="1091"/>
    </location>
</feature>
<dbReference type="GO" id="GO:0005783">
    <property type="term" value="C:endoplasmic reticulum"/>
    <property type="evidence" value="ECO:0007669"/>
    <property type="project" value="TreeGrafter"/>
</dbReference>
<gene>
    <name evidence="5" type="primary">inpp5f</name>
    <name evidence="5" type="ORF">DBV05_g3695</name>
</gene>
<feature type="compositionally biased region" description="Basic and acidic residues" evidence="1">
    <location>
        <begin position="899"/>
        <end position="929"/>
    </location>
</feature>
<dbReference type="GO" id="GO:0043812">
    <property type="term" value="F:phosphatidylinositol-4-phosphate phosphatase activity"/>
    <property type="evidence" value="ECO:0007669"/>
    <property type="project" value="TreeGrafter"/>
</dbReference>
<feature type="compositionally biased region" description="Basic and acidic residues" evidence="1">
    <location>
        <begin position="940"/>
        <end position="950"/>
    </location>
</feature>
<evidence type="ECO:0000256" key="2">
    <source>
        <dbReference type="SAM" id="SignalP"/>
    </source>
</evidence>
<sequence>MPGLVRKLLIFAAVDGLILQPAPPRNHPPATQQAIKIDYKGTIQPLLRDRRDEETTPQALEAHGIVGLLQAAKSTFLIAISRRELVAQVRGRAIYVITDVALIPLASQAEANNAITQARESVKRYRGSDASGDDSESESDTDTDTDTESDHFTVDESLPDMSPQEAEKDATTATAKNRRTSVAEDVIGRKGVYGRFAQKWFSKKGWSAEGRRMQGMSSDEDVSKQPKSRSPAPAPQDDPAAAAATAAAPVSPPASGSDAAMKPTQDVSENLPQPANNNTGTLLPKILRTTKLYFSSRSFFFSYDLDLSRSWGNQTEAHSSLPLFKLYDSLFFWNKNIIEPFIEAGQYSFVLPVIQGFVGQRVFSVDVAAESSGSTVVGAASEPEEVVAAQESAAAKRSTSPPPPSRSNTKSGLSHPQVTPLSVHSSTKKDYVITLISRRSVMRAGLRYLRRGVDEDGHAANSVETEQILAPQSWDSTDGKIYSFVQFRGSIPLFFSQSPYSLKPIPQLWGSPETNATAFKLHFSQLAARYGGIQAASLVDKHGTEQKIGAAYEEYANALNEDGGIDGRGMLLGFEWFDFHSVCRGMKFENVALLMNSLAKNMKNYGWTVEDRGQIVQMQSGILRTNCMDCLDRTNVVQSACAREALERQLADQNVSIDLQHDPRTSWFNTLWADNGDAISKQYAGTAALKGDFTRTRKRNIAGALTDFGLTLSRYYNNIVNDYFAQAVIDYLLGRATEDIFADFEDDMKAQDYAIDLRKVRQLAISRCAELVIEDPQEDFLHGWTLSCPAKSSSLRALPFEECVLLLTERALYFCRFDWGTEKVREFERIELEDVKGLAKGTYITSTLAPRHMDEAKNVGFVVEYVHVGPNLVRVNTRSLATEKSESEAQAEAEANPESEAKPEAEAKLEAVKKDADEELREQTKEQSESGKAQASSEAEDQRSNEDTSAAKETNQILPLPLKKKTTTMKTDPSLPPGAEKRFLAFKALPPKSSFATTGGSNEADAEPPSERELVSMICEEIKRAKMQRAKFHQESEIGRGRDATAKGKDVDREDDALQIEDRDIVSLADAKKSTGLMEQIGYSLKKLVWA</sequence>
<dbReference type="GO" id="GO:0046856">
    <property type="term" value="P:phosphatidylinositol dephosphorylation"/>
    <property type="evidence" value="ECO:0007669"/>
    <property type="project" value="TreeGrafter"/>
</dbReference>
<dbReference type="PANTHER" id="PTHR45662:SF7">
    <property type="entry name" value="SACI DOMAIN PROTEIN (AFU_ORTHOLOGUE AFUA_1G15890)"/>
    <property type="match status" value="1"/>
</dbReference>
<feature type="region of interest" description="Disordered" evidence="1">
    <location>
        <begin position="879"/>
        <end position="1012"/>
    </location>
</feature>